<sequence>DLNSSANVNVDVGASAKATIDSGVESLKGTVPETDVVPNVDTSVGQENLENTVIPESPKLVTIPETEKSPDNLMTGNVSDDNTVINSQSYESMKTVSAHLDDDMSAEKDKDADLNVIDVDDLVSGERSGKKTPVPSIVKRLRSNSGKAVATACEPGKKTKKGKKSSTPLKHVLYGPKKTWSKAVQFVEPKKKNLKRKEISSSDSDFDVETDATTSTGTSRKSIGGKKIPLNVEICIQQKAFSGNKFEQGPSAMSRTCESDY</sequence>
<accession>A0A392P5A1</accession>
<feature type="region of interest" description="Disordered" evidence="1">
    <location>
        <begin position="191"/>
        <end position="224"/>
    </location>
</feature>
<organism evidence="2 3">
    <name type="scientific">Trifolium medium</name>
    <dbReference type="NCBI Taxonomy" id="97028"/>
    <lineage>
        <taxon>Eukaryota</taxon>
        <taxon>Viridiplantae</taxon>
        <taxon>Streptophyta</taxon>
        <taxon>Embryophyta</taxon>
        <taxon>Tracheophyta</taxon>
        <taxon>Spermatophyta</taxon>
        <taxon>Magnoliopsida</taxon>
        <taxon>eudicotyledons</taxon>
        <taxon>Gunneridae</taxon>
        <taxon>Pentapetalae</taxon>
        <taxon>rosids</taxon>
        <taxon>fabids</taxon>
        <taxon>Fabales</taxon>
        <taxon>Fabaceae</taxon>
        <taxon>Papilionoideae</taxon>
        <taxon>50 kb inversion clade</taxon>
        <taxon>NPAAA clade</taxon>
        <taxon>Hologalegina</taxon>
        <taxon>IRL clade</taxon>
        <taxon>Trifolieae</taxon>
        <taxon>Trifolium</taxon>
    </lineage>
</organism>
<dbReference type="EMBL" id="LXQA010062317">
    <property type="protein sequence ID" value="MCI06580.1"/>
    <property type="molecule type" value="Genomic_DNA"/>
</dbReference>
<dbReference type="Proteomes" id="UP000265520">
    <property type="component" value="Unassembled WGS sequence"/>
</dbReference>
<evidence type="ECO:0000313" key="3">
    <source>
        <dbReference type="Proteomes" id="UP000265520"/>
    </source>
</evidence>
<evidence type="ECO:0000313" key="2">
    <source>
        <dbReference type="EMBL" id="MCI06580.1"/>
    </source>
</evidence>
<proteinExistence type="predicted"/>
<feature type="compositionally biased region" description="Basic and acidic residues" evidence="1">
    <location>
        <begin position="191"/>
        <end position="200"/>
    </location>
</feature>
<feature type="compositionally biased region" description="Polar residues" evidence="1">
    <location>
        <begin position="211"/>
        <end position="221"/>
    </location>
</feature>
<protein>
    <submittedName>
        <fullName evidence="2">Envelope-like protein</fullName>
    </submittedName>
</protein>
<comment type="caution">
    <text evidence="2">The sequence shown here is derived from an EMBL/GenBank/DDBJ whole genome shotgun (WGS) entry which is preliminary data.</text>
</comment>
<reference evidence="2 3" key="1">
    <citation type="journal article" date="2018" name="Front. Plant Sci.">
        <title>Red Clover (Trifolium pratense) and Zigzag Clover (T. medium) - A Picture of Genomic Similarities and Differences.</title>
        <authorList>
            <person name="Dluhosova J."/>
            <person name="Istvanek J."/>
            <person name="Nedelnik J."/>
            <person name="Repkova J."/>
        </authorList>
    </citation>
    <scope>NUCLEOTIDE SEQUENCE [LARGE SCALE GENOMIC DNA]</scope>
    <source>
        <strain evidence="3">cv. 10/8</strain>
        <tissue evidence="2">Leaf</tissue>
    </source>
</reference>
<evidence type="ECO:0000256" key="1">
    <source>
        <dbReference type="SAM" id="MobiDB-lite"/>
    </source>
</evidence>
<keyword evidence="3" id="KW-1185">Reference proteome</keyword>
<name>A0A392P5A1_9FABA</name>
<dbReference type="AlphaFoldDB" id="A0A392P5A1"/>
<feature type="non-terminal residue" evidence="2">
    <location>
        <position position="1"/>
    </location>
</feature>